<name>A0A378MG95_LISGR</name>
<organism evidence="11 12">
    <name type="scientific">Listeria grayi</name>
    <name type="common">Listeria murrayi</name>
    <dbReference type="NCBI Taxonomy" id="1641"/>
    <lineage>
        <taxon>Bacteria</taxon>
        <taxon>Bacillati</taxon>
        <taxon>Bacillota</taxon>
        <taxon>Bacilli</taxon>
        <taxon>Bacillales</taxon>
        <taxon>Listeriaceae</taxon>
        <taxon>Listeria</taxon>
    </lineage>
</organism>
<dbReference type="PANTHER" id="PTHR37461">
    <property type="entry name" value="ANTI-SIGMA-K FACTOR RSKA"/>
    <property type="match status" value="1"/>
</dbReference>
<dbReference type="InterPro" id="IPR051474">
    <property type="entry name" value="Anti-sigma-K/W_factor"/>
</dbReference>
<evidence type="ECO:0000256" key="8">
    <source>
        <dbReference type="ARBA" id="ARBA00030803"/>
    </source>
</evidence>
<dbReference type="GO" id="GO:0016989">
    <property type="term" value="F:sigma factor antagonist activity"/>
    <property type="evidence" value="ECO:0007669"/>
    <property type="project" value="TreeGrafter"/>
</dbReference>
<accession>A0A378MG95</accession>
<dbReference type="InterPro" id="IPR041916">
    <property type="entry name" value="Anti_sigma_zinc_sf"/>
</dbReference>
<sequence>MNKQQAEEKLIDYLNGSLTESEARQLEEALQQFPSLQEELDELNALMADLPYSSEPVSPNDGMKERILENVFKTDETSSPAVEEPTVIVHKKKRNWIIPSLVAVLALSLIGNIIFYQTLQDQKPATQNATDTKRVKISKDLQVAKNAQGQAIATVIHDKNSDKLVIEASDLKKLSDKERYQVWLLKDGKPKRAGTFIANRDGSGGAVHAIAKTDSYDTVAITVEPDENSKTPKGPIILSAKL</sequence>
<evidence type="ECO:0000256" key="7">
    <source>
        <dbReference type="ARBA" id="ARBA00029829"/>
    </source>
</evidence>
<dbReference type="Pfam" id="PF10099">
    <property type="entry name" value="RskA_C"/>
    <property type="match status" value="1"/>
</dbReference>
<dbReference type="GO" id="GO:0006417">
    <property type="term" value="P:regulation of translation"/>
    <property type="evidence" value="ECO:0007669"/>
    <property type="project" value="TreeGrafter"/>
</dbReference>
<evidence type="ECO:0000259" key="10">
    <source>
        <dbReference type="Pfam" id="PF10099"/>
    </source>
</evidence>
<evidence type="ECO:0000256" key="6">
    <source>
        <dbReference type="ARBA" id="ARBA00023136"/>
    </source>
</evidence>
<dbReference type="PANTHER" id="PTHR37461:SF1">
    <property type="entry name" value="ANTI-SIGMA-K FACTOR RSKA"/>
    <property type="match status" value="1"/>
</dbReference>
<evidence type="ECO:0000256" key="3">
    <source>
        <dbReference type="ARBA" id="ARBA00022475"/>
    </source>
</evidence>
<evidence type="ECO:0000256" key="9">
    <source>
        <dbReference type="SAM" id="Phobius"/>
    </source>
</evidence>
<dbReference type="RefSeq" id="WP_115346296.1">
    <property type="nucleotide sequence ID" value="NZ_UGPG01000001.1"/>
</dbReference>
<dbReference type="EMBL" id="UGPG01000001">
    <property type="protein sequence ID" value="STY45390.1"/>
    <property type="molecule type" value="Genomic_DNA"/>
</dbReference>
<feature type="domain" description="Anti-sigma K factor RskA C-terminal" evidence="10">
    <location>
        <begin position="101"/>
        <end position="236"/>
    </location>
</feature>
<evidence type="ECO:0000256" key="2">
    <source>
        <dbReference type="ARBA" id="ARBA00004236"/>
    </source>
</evidence>
<dbReference type="Gene3D" id="1.10.10.1320">
    <property type="entry name" value="Anti-sigma factor, zinc-finger domain"/>
    <property type="match status" value="1"/>
</dbReference>
<keyword evidence="3" id="KW-1003">Cell membrane</keyword>
<comment type="subcellular location">
    <subcellularLocation>
        <location evidence="2">Cell membrane</location>
    </subcellularLocation>
    <subcellularLocation>
        <location evidence="1">Membrane</location>
        <topology evidence="1">Single-pass membrane protein</topology>
    </subcellularLocation>
</comment>
<protein>
    <recommendedName>
        <fullName evidence="8">Regulator of SigK</fullName>
    </recommendedName>
    <alternativeName>
        <fullName evidence="7">Sigma-K anti-sigma factor RskA</fullName>
    </alternativeName>
</protein>
<evidence type="ECO:0000313" key="11">
    <source>
        <dbReference type="EMBL" id="STY45390.1"/>
    </source>
</evidence>
<dbReference type="Proteomes" id="UP000254879">
    <property type="component" value="Unassembled WGS sequence"/>
</dbReference>
<evidence type="ECO:0000256" key="1">
    <source>
        <dbReference type="ARBA" id="ARBA00004167"/>
    </source>
</evidence>
<evidence type="ECO:0000256" key="4">
    <source>
        <dbReference type="ARBA" id="ARBA00022692"/>
    </source>
</evidence>
<dbReference type="GO" id="GO:0005886">
    <property type="term" value="C:plasma membrane"/>
    <property type="evidence" value="ECO:0007669"/>
    <property type="project" value="UniProtKB-SubCell"/>
</dbReference>
<evidence type="ECO:0000256" key="5">
    <source>
        <dbReference type="ARBA" id="ARBA00022989"/>
    </source>
</evidence>
<proteinExistence type="predicted"/>
<evidence type="ECO:0000313" key="12">
    <source>
        <dbReference type="Proteomes" id="UP000254879"/>
    </source>
</evidence>
<reference evidence="11 12" key="1">
    <citation type="submission" date="2018-06" db="EMBL/GenBank/DDBJ databases">
        <authorList>
            <consortium name="Pathogen Informatics"/>
            <person name="Doyle S."/>
        </authorList>
    </citation>
    <scope>NUCLEOTIDE SEQUENCE [LARGE SCALE GENOMIC DNA]</scope>
    <source>
        <strain evidence="12">NCTC 10815</strain>
    </source>
</reference>
<dbReference type="AlphaFoldDB" id="A0A378MG95"/>
<keyword evidence="6 9" id="KW-0472">Membrane</keyword>
<gene>
    <name evidence="11" type="ORF">NCTC10815_02767</name>
</gene>
<dbReference type="InterPro" id="IPR018764">
    <property type="entry name" value="RskA_C"/>
</dbReference>
<feature type="transmembrane region" description="Helical" evidence="9">
    <location>
        <begin position="96"/>
        <end position="116"/>
    </location>
</feature>
<keyword evidence="4 9" id="KW-0812">Transmembrane</keyword>
<keyword evidence="5 9" id="KW-1133">Transmembrane helix</keyword>